<evidence type="ECO:0000256" key="2">
    <source>
        <dbReference type="ARBA" id="ARBA00022723"/>
    </source>
</evidence>
<dbReference type="InterPro" id="IPR000587">
    <property type="entry name" value="Creatinase_N"/>
</dbReference>
<dbReference type="EMBL" id="JAYGJQ010000002">
    <property type="protein sequence ID" value="MEA9357948.1"/>
    <property type="molecule type" value="Genomic_DNA"/>
</dbReference>
<keyword evidence="9" id="KW-1185">Reference proteome</keyword>
<evidence type="ECO:0000313" key="8">
    <source>
        <dbReference type="EMBL" id="MEA9357948.1"/>
    </source>
</evidence>
<dbReference type="InterPro" id="IPR036005">
    <property type="entry name" value="Creatinase/aminopeptidase-like"/>
</dbReference>
<evidence type="ECO:0000256" key="4">
    <source>
        <dbReference type="ARBA" id="ARBA00023049"/>
    </source>
</evidence>
<reference evidence="8 9" key="1">
    <citation type="submission" date="2023-11" db="EMBL/GenBank/DDBJ databases">
        <title>A Novel Polar Bacteriovorax (B. antarcticus) Isolated from the Biocrust in Antarctica.</title>
        <authorList>
            <person name="Mun W."/>
            <person name="Choi S.Y."/>
            <person name="Mitchell R.J."/>
        </authorList>
    </citation>
    <scope>NUCLEOTIDE SEQUENCE [LARGE SCALE GENOMIC DNA]</scope>
    <source>
        <strain evidence="8 9">PP10</strain>
    </source>
</reference>
<comment type="caution">
    <text evidence="8">The sequence shown here is derived from an EMBL/GenBank/DDBJ whole genome shotgun (WGS) entry which is preliminary data.</text>
</comment>
<accession>A0ABU5VY03</accession>
<keyword evidence="4" id="KW-0482">Metalloprotease</keyword>
<evidence type="ECO:0000256" key="5">
    <source>
        <dbReference type="RuleBase" id="RU000590"/>
    </source>
</evidence>
<keyword evidence="2 5" id="KW-0479">Metal-binding</keyword>
<evidence type="ECO:0000259" key="6">
    <source>
        <dbReference type="Pfam" id="PF00557"/>
    </source>
</evidence>
<dbReference type="Gene3D" id="3.40.350.10">
    <property type="entry name" value="Creatinase/prolidase N-terminal domain"/>
    <property type="match status" value="2"/>
</dbReference>
<feature type="domain" description="Peptidase M24" evidence="6">
    <location>
        <begin position="343"/>
        <end position="536"/>
    </location>
</feature>
<gene>
    <name evidence="8" type="ORF">SHI21_17080</name>
</gene>
<protein>
    <submittedName>
        <fullName evidence="8">M24 family metallopeptidase</fullName>
    </submittedName>
</protein>
<name>A0ABU5VY03_9BACT</name>
<dbReference type="PANTHER" id="PTHR43763">
    <property type="entry name" value="XAA-PRO AMINOPEPTIDASE 1"/>
    <property type="match status" value="1"/>
</dbReference>
<dbReference type="InterPro" id="IPR001131">
    <property type="entry name" value="Peptidase_M24B_aminopep-P_CS"/>
</dbReference>
<feature type="domain" description="Creatinase N-terminal" evidence="7">
    <location>
        <begin position="16"/>
        <end position="134"/>
    </location>
</feature>
<dbReference type="Proteomes" id="UP001302274">
    <property type="component" value="Unassembled WGS sequence"/>
</dbReference>
<dbReference type="InterPro" id="IPR000994">
    <property type="entry name" value="Pept_M24"/>
</dbReference>
<proteinExistence type="inferred from homology"/>
<organism evidence="8 9">
    <name type="scientific">Bacteriovorax antarcticus</name>
    <dbReference type="NCBI Taxonomy" id="3088717"/>
    <lineage>
        <taxon>Bacteria</taxon>
        <taxon>Pseudomonadati</taxon>
        <taxon>Bdellovibrionota</taxon>
        <taxon>Bacteriovoracia</taxon>
        <taxon>Bacteriovoracales</taxon>
        <taxon>Bacteriovoracaceae</taxon>
        <taxon>Bacteriovorax</taxon>
    </lineage>
</organism>
<dbReference type="InterPro" id="IPR029149">
    <property type="entry name" value="Creatin/AminoP/Spt16_N"/>
</dbReference>
<dbReference type="InterPro" id="IPR050422">
    <property type="entry name" value="X-Pro_aminopeptidase_P"/>
</dbReference>
<evidence type="ECO:0000256" key="1">
    <source>
        <dbReference type="ARBA" id="ARBA00022670"/>
    </source>
</evidence>
<sequence length="592" mass="66536">MAKTGFISKEQLKSNINALKSFMKSKKLDSFYISSADIFLNEYVPLEDCHRYYVSGFTGSTAELIVPVEGKAILFVDGRYYEQADLEIDPSLVHVFKVPYGTGLRQAMREVITAKNFKHMGVEGDRIELSLYNDFGTMLKILPFNNSELSKVLEFKTLSVEKKLHEIPLSLVGESTKSKLARIVKPGEAFFVSALDSIAWLTNMRRYEMPNQSTFRAKALLINERVYLLMENVEGDIKNESVEINVGKFSELEKFLNLISEYEQEWLSKAGVKAPKIEKVFYSSNSTNAADFLKLGAHFGEEKLVNKPEGLVPFHSLKNKAELEAMLDSFNNGDKAIFETISWVKESVKNGVKFSELDFYNKTNEFYQKNGALEQSFNTISAIGANASIMHFSSPSADVMCEPDQLLLLDSGGYFESGYATDTTRSFLSGGTANARQKEMYTLVLKSILAVQNAVFPDGSWGSVVDGVARQPIFKAGFNYNHGTGHGVGINVHEGGFRLSTTSNIPLRENVVGSIEPGIYIPGFGGVRLENVAVVERHPEHKSMLHFRTMVYIGFDHDMINFDMLSEEEENWLENYEQECAKRGRSFKYTKK</sequence>
<dbReference type="SUPFAM" id="SSF53092">
    <property type="entry name" value="Creatinase/prolidase N-terminal domain"/>
    <property type="match status" value="1"/>
</dbReference>
<keyword evidence="1" id="KW-0645">Protease</keyword>
<dbReference type="Gene3D" id="3.90.230.10">
    <property type="entry name" value="Creatinase/methionine aminopeptidase superfamily"/>
    <property type="match status" value="1"/>
</dbReference>
<dbReference type="PANTHER" id="PTHR43763:SF6">
    <property type="entry name" value="XAA-PRO AMINOPEPTIDASE 1"/>
    <property type="match status" value="1"/>
</dbReference>
<dbReference type="Pfam" id="PF01321">
    <property type="entry name" value="Creatinase_N"/>
    <property type="match status" value="1"/>
</dbReference>
<evidence type="ECO:0000313" key="9">
    <source>
        <dbReference type="Proteomes" id="UP001302274"/>
    </source>
</evidence>
<dbReference type="Pfam" id="PF16189">
    <property type="entry name" value="Creatinase_N_2"/>
    <property type="match status" value="1"/>
</dbReference>
<dbReference type="PROSITE" id="PS00491">
    <property type="entry name" value="PROLINE_PEPTIDASE"/>
    <property type="match status" value="1"/>
</dbReference>
<dbReference type="Pfam" id="PF00557">
    <property type="entry name" value="Peptidase_M24"/>
    <property type="match status" value="1"/>
</dbReference>
<evidence type="ECO:0000259" key="7">
    <source>
        <dbReference type="Pfam" id="PF01321"/>
    </source>
</evidence>
<comment type="similarity">
    <text evidence="5">Belongs to the peptidase M24B family.</text>
</comment>
<evidence type="ECO:0000256" key="3">
    <source>
        <dbReference type="ARBA" id="ARBA00022801"/>
    </source>
</evidence>
<dbReference type="RefSeq" id="WP_323578145.1">
    <property type="nucleotide sequence ID" value="NZ_JAYGJQ010000002.1"/>
</dbReference>
<keyword evidence="3" id="KW-0378">Hydrolase</keyword>
<dbReference type="SUPFAM" id="SSF55920">
    <property type="entry name" value="Creatinase/aminopeptidase"/>
    <property type="match status" value="1"/>
</dbReference>